<protein>
    <submittedName>
        <fullName evidence="1">WD40-repeat-containing domain protein</fullName>
    </submittedName>
</protein>
<name>A0ACB8QPW7_9AGAM</name>
<evidence type="ECO:0000313" key="2">
    <source>
        <dbReference type="Proteomes" id="UP000814128"/>
    </source>
</evidence>
<dbReference type="EMBL" id="MU273509">
    <property type="protein sequence ID" value="KAI0033911.1"/>
    <property type="molecule type" value="Genomic_DNA"/>
</dbReference>
<comment type="caution">
    <text evidence="1">The sequence shown here is derived from an EMBL/GenBank/DDBJ whole genome shotgun (WGS) entry which is preliminary data.</text>
</comment>
<gene>
    <name evidence="1" type="ORF">K488DRAFT_77574</name>
</gene>
<keyword evidence="2" id="KW-1185">Reference proteome</keyword>
<organism evidence="1 2">
    <name type="scientific">Vararia minispora EC-137</name>
    <dbReference type="NCBI Taxonomy" id="1314806"/>
    <lineage>
        <taxon>Eukaryota</taxon>
        <taxon>Fungi</taxon>
        <taxon>Dikarya</taxon>
        <taxon>Basidiomycota</taxon>
        <taxon>Agaricomycotina</taxon>
        <taxon>Agaricomycetes</taxon>
        <taxon>Russulales</taxon>
        <taxon>Lachnocladiaceae</taxon>
        <taxon>Vararia</taxon>
    </lineage>
</organism>
<dbReference type="Proteomes" id="UP000814128">
    <property type="component" value="Unassembled WGS sequence"/>
</dbReference>
<reference evidence="1" key="1">
    <citation type="submission" date="2021-02" db="EMBL/GenBank/DDBJ databases">
        <authorList>
            <consortium name="DOE Joint Genome Institute"/>
            <person name="Ahrendt S."/>
            <person name="Looney B.P."/>
            <person name="Miyauchi S."/>
            <person name="Morin E."/>
            <person name="Drula E."/>
            <person name="Courty P.E."/>
            <person name="Chicoki N."/>
            <person name="Fauchery L."/>
            <person name="Kohler A."/>
            <person name="Kuo A."/>
            <person name="Labutti K."/>
            <person name="Pangilinan J."/>
            <person name="Lipzen A."/>
            <person name="Riley R."/>
            <person name="Andreopoulos W."/>
            <person name="He G."/>
            <person name="Johnson J."/>
            <person name="Barry K.W."/>
            <person name="Grigoriev I.V."/>
            <person name="Nagy L."/>
            <person name="Hibbett D."/>
            <person name="Henrissat B."/>
            <person name="Matheny P.B."/>
            <person name="Labbe J."/>
            <person name="Martin F."/>
        </authorList>
    </citation>
    <scope>NUCLEOTIDE SEQUENCE</scope>
    <source>
        <strain evidence="1">EC-137</strain>
    </source>
</reference>
<accession>A0ACB8QPW7</accession>
<proteinExistence type="predicted"/>
<reference evidence="1" key="2">
    <citation type="journal article" date="2022" name="New Phytol.">
        <title>Evolutionary transition to the ectomycorrhizal habit in the genomes of a hyperdiverse lineage of mushroom-forming fungi.</title>
        <authorList>
            <person name="Looney B."/>
            <person name="Miyauchi S."/>
            <person name="Morin E."/>
            <person name="Drula E."/>
            <person name="Courty P.E."/>
            <person name="Kohler A."/>
            <person name="Kuo A."/>
            <person name="LaButti K."/>
            <person name="Pangilinan J."/>
            <person name="Lipzen A."/>
            <person name="Riley R."/>
            <person name="Andreopoulos W."/>
            <person name="He G."/>
            <person name="Johnson J."/>
            <person name="Nolan M."/>
            <person name="Tritt A."/>
            <person name="Barry K.W."/>
            <person name="Grigoriev I.V."/>
            <person name="Nagy L.G."/>
            <person name="Hibbett D."/>
            <person name="Henrissat B."/>
            <person name="Matheny P.B."/>
            <person name="Labbe J."/>
            <person name="Martin F.M."/>
        </authorList>
    </citation>
    <scope>NUCLEOTIDE SEQUENCE</scope>
    <source>
        <strain evidence="1">EC-137</strain>
    </source>
</reference>
<sequence>MDGPGVLGTPGFAHYNLSWSPFHNSRLAVASAANYGLVGNGRLHLTAVALTPGGMPTIALQKFYETQDGVYDVAWSEIHENQLVSSSGDGSIKLWDATLNDRPIQAWQEHTREVFCVDWSNINKQQFVSSSWDGLVKLWTPDLQRSMTTLHAHQACVYQALFSPHQPDVIATCSTDGTVRVFDLRSPAYASTGSSFTVPLTAAALTVPASGGEVLAIDWNKYRPFVLASAGVDKVIRVWDCRMVRIGPPPDPNARTQPQVGGQCEAQMLGHEYAIRKVQWSPHRPDVLASASYDMTCRIWSTNPPDGRNLMRIHDAHTEFVVGCAWSLFDEGVLATASWDLNPEDILSTSLETLYDYAPITHSSPGAEFVYKSPYADAAVVTLTTPDAAVKNWALHASSIWVASIFIADHIHELGIPANPDAPELNVLELGAGAGLPGILLAKTHSFVRVVVSDYPDTAIVHALEENAARNDAEARCSVVAYAWGTDPAPLLAHASGGFDCVLAADTLWNPDLHEVLIDTIKSVLARRSTACAHLVAGLHTGRYTIEAFCKLVCVGGLRILGAMEWEVGGDGQRPWDVTRAEGEDERERRRWVVWIRIAWPE</sequence>
<evidence type="ECO:0000313" key="1">
    <source>
        <dbReference type="EMBL" id="KAI0033911.1"/>
    </source>
</evidence>